<dbReference type="PRINTS" id="PR00180">
    <property type="entry name" value="CRETINALDHBP"/>
</dbReference>
<reference evidence="2 3" key="1">
    <citation type="submission" date="2023-03" db="EMBL/GenBank/DDBJ databases">
        <title>Genome insight into feeding habits of ladybird beetles.</title>
        <authorList>
            <person name="Li H.-S."/>
            <person name="Huang Y.-H."/>
            <person name="Pang H."/>
        </authorList>
    </citation>
    <scope>NUCLEOTIDE SEQUENCE [LARGE SCALE GENOMIC DNA]</scope>
    <source>
        <strain evidence="2">SYSU_2023b</strain>
        <tissue evidence="2">Whole body</tissue>
    </source>
</reference>
<dbReference type="InterPro" id="IPR036273">
    <property type="entry name" value="CRAL/TRIO_N_dom_sf"/>
</dbReference>
<comment type="caution">
    <text evidence="2">The sequence shown here is derived from an EMBL/GenBank/DDBJ whole genome shotgun (WGS) entry which is preliminary data.</text>
</comment>
<dbReference type="CDD" id="cd00170">
    <property type="entry name" value="SEC14"/>
    <property type="match status" value="1"/>
</dbReference>
<organism evidence="2 3">
    <name type="scientific">Henosepilachna vigintioctopunctata</name>
    <dbReference type="NCBI Taxonomy" id="420089"/>
    <lineage>
        <taxon>Eukaryota</taxon>
        <taxon>Metazoa</taxon>
        <taxon>Ecdysozoa</taxon>
        <taxon>Arthropoda</taxon>
        <taxon>Hexapoda</taxon>
        <taxon>Insecta</taxon>
        <taxon>Pterygota</taxon>
        <taxon>Neoptera</taxon>
        <taxon>Endopterygota</taxon>
        <taxon>Coleoptera</taxon>
        <taxon>Polyphaga</taxon>
        <taxon>Cucujiformia</taxon>
        <taxon>Coccinelloidea</taxon>
        <taxon>Coccinellidae</taxon>
        <taxon>Epilachninae</taxon>
        <taxon>Epilachnini</taxon>
        <taxon>Henosepilachna</taxon>
    </lineage>
</organism>
<dbReference type="GO" id="GO:1902936">
    <property type="term" value="F:phosphatidylinositol bisphosphate binding"/>
    <property type="evidence" value="ECO:0007669"/>
    <property type="project" value="TreeGrafter"/>
</dbReference>
<dbReference type="EMBL" id="JARQZJ010000093">
    <property type="protein sequence ID" value="KAK9884643.1"/>
    <property type="molecule type" value="Genomic_DNA"/>
</dbReference>
<dbReference type="Gene3D" id="1.20.5.1200">
    <property type="entry name" value="Alpha-tocopherol transfer"/>
    <property type="match status" value="1"/>
</dbReference>
<keyword evidence="3" id="KW-1185">Reference proteome</keyword>
<dbReference type="Gene3D" id="3.40.525.10">
    <property type="entry name" value="CRAL-TRIO lipid binding domain"/>
    <property type="match status" value="1"/>
</dbReference>
<dbReference type="AlphaFoldDB" id="A0AAW1UVY3"/>
<dbReference type="InterPro" id="IPR036865">
    <property type="entry name" value="CRAL-TRIO_dom_sf"/>
</dbReference>
<dbReference type="PANTHER" id="PTHR10174">
    <property type="entry name" value="ALPHA-TOCOPHEROL TRANSFER PROTEIN-RELATED"/>
    <property type="match status" value="1"/>
</dbReference>
<feature type="domain" description="CRAL-TRIO" evidence="1">
    <location>
        <begin position="137"/>
        <end position="298"/>
    </location>
</feature>
<gene>
    <name evidence="2" type="ORF">WA026_007480</name>
</gene>
<evidence type="ECO:0000259" key="1">
    <source>
        <dbReference type="PROSITE" id="PS50191"/>
    </source>
</evidence>
<proteinExistence type="predicted"/>
<dbReference type="GO" id="GO:0016020">
    <property type="term" value="C:membrane"/>
    <property type="evidence" value="ECO:0007669"/>
    <property type="project" value="TreeGrafter"/>
</dbReference>
<evidence type="ECO:0000313" key="2">
    <source>
        <dbReference type="EMBL" id="KAK9884643.1"/>
    </source>
</evidence>
<sequence length="351" mass="41430">MKSSPTKRKNRTLEVSKNKSNQTEQYIHLRYCESGTQLYFIQCRSRYFSNYMHQVKISELNNMPNDDSVNEDIKILREWIVKQPHLPQNIHDVMLHRFLHTCSYSREKAKSLIDLFYSIRSQAPELFSNRDPTLKTLQDCFKAIDMIPLPKLTDKNYKLLIYRLADPDPEKFTFADSVKSFYMLSDVRMLVEKEYPDGEVPIFDFSGSSWKHVTRMPLPIVKKYMVYSQEAHPIRLKEIHLINIPTFLDKLLAVMKPFMKSEIASMIRTHQPNSTTLFDYVPRELLPEEYGGSIGKMEDLKATWMKRLLENRDYIIDESRWAVNESKRPIQNEYKKQLFGVEGSFKSLSID</sequence>
<evidence type="ECO:0000313" key="3">
    <source>
        <dbReference type="Proteomes" id="UP001431783"/>
    </source>
</evidence>
<dbReference type="SMART" id="SM00516">
    <property type="entry name" value="SEC14"/>
    <property type="match status" value="1"/>
</dbReference>
<dbReference type="InterPro" id="IPR001251">
    <property type="entry name" value="CRAL-TRIO_dom"/>
</dbReference>
<name>A0AAW1UVY3_9CUCU</name>
<protein>
    <recommendedName>
        <fullName evidence="1">CRAL-TRIO domain-containing protein</fullName>
    </recommendedName>
</protein>
<dbReference type="Pfam" id="PF00650">
    <property type="entry name" value="CRAL_TRIO"/>
    <property type="match status" value="1"/>
</dbReference>
<dbReference type="SUPFAM" id="SSF46938">
    <property type="entry name" value="CRAL/TRIO N-terminal domain"/>
    <property type="match status" value="1"/>
</dbReference>
<dbReference type="SUPFAM" id="SSF52087">
    <property type="entry name" value="CRAL/TRIO domain"/>
    <property type="match status" value="1"/>
</dbReference>
<accession>A0AAW1UVY3</accession>
<dbReference type="PROSITE" id="PS50191">
    <property type="entry name" value="CRAL_TRIO"/>
    <property type="match status" value="1"/>
</dbReference>
<dbReference type="PANTHER" id="PTHR10174:SF222">
    <property type="entry name" value="GH10083P-RELATED"/>
    <property type="match status" value="1"/>
</dbReference>
<dbReference type="Proteomes" id="UP001431783">
    <property type="component" value="Unassembled WGS sequence"/>
</dbReference>
<dbReference type="Gene3D" id="1.10.8.20">
    <property type="entry name" value="N-terminal domain of phosphatidylinositol transfer protein sec14p"/>
    <property type="match status" value="1"/>
</dbReference>